<reference evidence="2 5" key="2">
    <citation type="submission" date="2020-08" db="EMBL/GenBank/DDBJ databases">
        <title>Genomic Encyclopedia of Type Strains, Phase IV (KMG-IV): sequencing the most valuable type-strain genomes for metagenomic binning, comparative biology and taxonomic classification.</title>
        <authorList>
            <person name="Goeker M."/>
        </authorList>
    </citation>
    <scope>NUCLEOTIDE SEQUENCE [LARGE SCALE GENOMIC DNA]</scope>
    <source>
        <strain evidence="2 5">DSM 12027</strain>
    </source>
</reference>
<keyword evidence="1" id="KW-1133">Transmembrane helix</keyword>
<protein>
    <submittedName>
        <fullName evidence="3">Uncharacterized protein</fullName>
    </submittedName>
</protein>
<reference evidence="3 4" key="1">
    <citation type="submission" date="2019-06" db="EMBL/GenBank/DDBJ databases">
        <title>Genome sequence of Deinococcus radiopugnans ATCC 19172.</title>
        <authorList>
            <person name="Maclea K.S."/>
            <person name="Maynard C.R."/>
        </authorList>
    </citation>
    <scope>NUCLEOTIDE SEQUENCE [LARGE SCALE GENOMIC DNA]</scope>
    <source>
        <strain evidence="3 4">ATCC 19172</strain>
    </source>
</reference>
<feature type="transmembrane region" description="Helical" evidence="1">
    <location>
        <begin position="156"/>
        <end position="177"/>
    </location>
</feature>
<dbReference type="EMBL" id="JACHEW010000001">
    <property type="protein sequence ID" value="MBB6014807.1"/>
    <property type="molecule type" value="Genomic_DNA"/>
</dbReference>
<gene>
    <name evidence="3" type="ORF">FHR04_07425</name>
    <name evidence="2" type="ORF">HNQ04_000031</name>
</gene>
<dbReference type="AlphaFoldDB" id="A0A5C4Y884"/>
<keyword evidence="5" id="KW-1185">Reference proteome</keyword>
<keyword evidence="1" id="KW-0812">Transmembrane</keyword>
<dbReference type="RefSeq" id="WP_139402066.1">
    <property type="nucleotide sequence ID" value="NZ_JACHEW010000001.1"/>
</dbReference>
<keyword evidence="1" id="KW-0472">Membrane</keyword>
<proteinExistence type="predicted"/>
<evidence type="ECO:0000313" key="5">
    <source>
        <dbReference type="Proteomes" id="UP000629870"/>
    </source>
</evidence>
<sequence length="218" mass="24921">MSSELQRWLDIVTGVFPHETATRLRRELEAHARETAQMLQAEGHPNPEAAALHALGNAREVRRRLEETHFTRAEVEWLWQDSATRRVLERGFYPGGWWRLFNFVAAVLVLSLPLINLQLNGTFSWTNTLIYWGFAVVAVLMERFVIIRFSSVAAAILWRVLSVVAVPIWTMLFLFLFKPHNMGWGELLVTALAQCGVLYFLRPRAALSLLPKALRNAA</sequence>
<evidence type="ECO:0000313" key="2">
    <source>
        <dbReference type="EMBL" id="MBB6014807.1"/>
    </source>
</evidence>
<dbReference type="Proteomes" id="UP000629870">
    <property type="component" value="Unassembled WGS sequence"/>
</dbReference>
<evidence type="ECO:0000313" key="3">
    <source>
        <dbReference type="EMBL" id="TNM71761.1"/>
    </source>
</evidence>
<evidence type="ECO:0000256" key="1">
    <source>
        <dbReference type="SAM" id="Phobius"/>
    </source>
</evidence>
<dbReference type="Proteomes" id="UP000313988">
    <property type="component" value="Unassembled WGS sequence"/>
</dbReference>
<name>A0A5C4Y884_9DEIO</name>
<organism evidence="3 4">
    <name type="scientific">Deinococcus radiopugnans ATCC 19172</name>
    <dbReference type="NCBI Taxonomy" id="585398"/>
    <lineage>
        <taxon>Bacteria</taxon>
        <taxon>Thermotogati</taxon>
        <taxon>Deinococcota</taxon>
        <taxon>Deinococci</taxon>
        <taxon>Deinococcales</taxon>
        <taxon>Deinococcaceae</taxon>
        <taxon>Deinococcus</taxon>
    </lineage>
</organism>
<dbReference type="OrthoDB" id="70313at2"/>
<feature type="transmembrane region" description="Helical" evidence="1">
    <location>
        <begin position="183"/>
        <end position="201"/>
    </location>
</feature>
<feature type="transmembrane region" description="Helical" evidence="1">
    <location>
        <begin position="129"/>
        <end position="149"/>
    </location>
</feature>
<accession>A0A5C4Y884</accession>
<feature type="transmembrane region" description="Helical" evidence="1">
    <location>
        <begin position="96"/>
        <end position="117"/>
    </location>
</feature>
<evidence type="ECO:0000313" key="4">
    <source>
        <dbReference type="Proteomes" id="UP000313988"/>
    </source>
</evidence>
<dbReference type="EMBL" id="VDMO01000006">
    <property type="protein sequence ID" value="TNM71761.1"/>
    <property type="molecule type" value="Genomic_DNA"/>
</dbReference>
<comment type="caution">
    <text evidence="3">The sequence shown here is derived from an EMBL/GenBank/DDBJ whole genome shotgun (WGS) entry which is preliminary data.</text>
</comment>